<dbReference type="Pfam" id="PF05926">
    <property type="entry name" value="Phage_GPL"/>
    <property type="match status" value="1"/>
</dbReference>
<organism evidence="1 2">
    <name type="scientific">Escherichia coli</name>
    <dbReference type="NCBI Taxonomy" id="562"/>
    <lineage>
        <taxon>Bacteria</taxon>
        <taxon>Pseudomonadati</taxon>
        <taxon>Pseudomonadota</taxon>
        <taxon>Gammaproteobacteria</taxon>
        <taxon>Enterobacterales</taxon>
        <taxon>Enterobacteriaceae</taxon>
        <taxon>Escherichia</taxon>
    </lineage>
</organism>
<dbReference type="Proteomes" id="UP000250561">
    <property type="component" value="Unassembled WGS sequence"/>
</dbReference>
<evidence type="ECO:0000313" key="1">
    <source>
        <dbReference type="EMBL" id="SPW52401.1"/>
    </source>
</evidence>
<sequence length="121" mass="13930">MMTLIIPRKEAPVSGEGTVVIPQPAGDEPVIKNTFFFPDIDPKRVRERMRLEQTVAPARLREAIKSGMAETNAELYEYREQKIAPVLRVWLTSRRTISTVKASKFFYYERAVWCDGDRIAL</sequence>
<evidence type="ECO:0000313" key="2">
    <source>
        <dbReference type="Proteomes" id="UP000250561"/>
    </source>
</evidence>
<dbReference type="AlphaFoldDB" id="A0A2X1L9R4"/>
<protein>
    <submittedName>
        <fullName evidence="1">Capsid completion protein</fullName>
    </submittedName>
</protein>
<reference evidence="1 2" key="1">
    <citation type="submission" date="2018-06" db="EMBL/GenBank/DDBJ databases">
        <authorList>
            <consortium name="Pathogen Informatics"/>
            <person name="Doyle S."/>
        </authorList>
    </citation>
    <scope>NUCLEOTIDE SEQUENCE [LARGE SCALE GENOMIC DNA]</scope>
    <source>
        <strain evidence="1 2">NCTC11126</strain>
    </source>
</reference>
<dbReference type="EMBL" id="UARS01000008">
    <property type="protein sequence ID" value="SPW52401.1"/>
    <property type="molecule type" value="Genomic_DNA"/>
</dbReference>
<accession>A0A2X1L9R4</accession>
<name>A0A2X1L9R4_ECOLX</name>
<dbReference type="InterPro" id="IPR009225">
    <property type="entry name" value="Phage_head_completion_GpL"/>
</dbReference>
<proteinExistence type="predicted"/>
<gene>
    <name evidence="1" type="ORF">NCTC11126_03871</name>
</gene>